<reference evidence="7 8" key="1">
    <citation type="journal article" date="2023" name="BMC Biol.">
        <title>The compact genome of the sponge Oopsacas minuta (Hexactinellida) is lacking key metazoan core genes.</title>
        <authorList>
            <person name="Santini S."/>
            <person name="Schenkelaars Q."/>
            <person name="Jourda C."/>
            <person name="Duchesne M."/>
            <person name="Belahbib H."/>
            <person name="Rocher C."/>
            <person name="Selva M."/>
            <person name="Riesgo A."/>
            <person name="Vervoort M."/>
            <person name="Leys S.P."/>
            <person name="Kodjabachian L."/>
            <person name="Le Bivic A."/>
            <person name="Borchiellini C."/>
            <person name="Claverie J.M."/>
            <person name="Renard E."/>
        </authorList>
    </citation>
    <scope>NUCLEOTIDE SEQUENCE [LARGE SCALE GENOMIC DNA]</scope>
    <source>
        <strain evidence="7">SPO-2</strain>
    </source>
</reference>
<dbReference type="Gene3D" id="3.30.160.20">
    <property type="match status" value="1"/>
</dbReference>
<dbReference type="GO" id="GO:0005762">
    <property type="term" value="C:mitochondrial large ribosomal subunit"/>
    <property type="evidence" value="ECO:0007669"/>
    <property type="project" value="TreeGrafter"/>
</dbReference>
<evidence type="ECO:0000256" key="2">
    <source>
        <dbReference type="ARBA" id="ARBA00038225"/>
    </source>
</evidence>
<dbReference type="GO" id="GO:0004045">
    <property type="term" value="F:peptidyl-tRNA hydrolase activity"/>
    <property type="evidence" value="ECO:0007669"/>
    <property type="project" value="UniProtKB-EC"/>
</dbReference>
<feature type="domain" description="Prokaryotic-type class I peptide chain release factors" evidence="6">
    <location>
        <begin position="6"/>
        <end position="131"/>
    </location>
</feature>
<evidence type="ECO:0000313" key="7">
    <source>
        <dbReference type="EMBL" id="KAI6654863.1"/>
    </source>
</evidence>
<feature type="region of interest" description="Disordered" evidence="5">
    <location>
        <begin position="120"/>
        <end position="140"/>
    </location>
</feature>
<dbReference type="EC" id="3.1.1.29" evidence="1"/>
<evidence type="ECO:0000256" key="5">
    <source>
        <dbReference type="SAM" id="MobiDB-lite"/>
    </source>
</evidence>
<evidence type="ECO:0000313" key="8">
    <source>
        <dbReference type="Proteomes" id="UP001165289"/>
    </source>
</evidence>
<dbReference type="Proteomes" id="UP001165289">
    <property type="component" value="Unassembled WGS sequence"/>
</dbReference>
<dbReference type="GO" id="GO:0070126">
    <property type="term" value="P:mitochondrial translational termination"/>
    <property type="evidence" value="ECO:0007669"/>
    <property type="project" value="TreeGrafter"/>
</dbReference>
<evidence type="ECO:0000259" key="6">
    <source>
        <dbReference type="Pfam" id="PF00472"/>
    </source>
</evidence>
<dbReference type="InterPro" id="IPR000352">
    <property type="entry name" value="Pep_chain_release_fac_I"/>
</dbReference>
<dbReference type="PANTHER" id="PTHR11075:SF54">
    <property type="entry name" value="LARGE RIBOSOMAL SUBUNIT PROTEIN ML62"/>
    <property type="match status" value="1"/>
</dbReference>
<sequence length="140" mass="16316">MTQYGRIPVDKLEILYSKSSGPGGQNVNKLKTKVQIRFNINTADWLPEEVRQAMLTKHKNKFTKDGILLLESQSTRNQLCNERNAIIKLQSIIERSFYKPSVPNEAKRLKIKELEASAKERRRMFKMSRKERKGDPFGYT</sequence>
<evidence type="ECO:0000256" key="1">
    <source>
        <dbReference type="ARBA" id="ARBA00013260"/>
    </source>
</evidence>
<dbReference type="EMBL" id="JAKMXF010000221">
    <property type="protein sequence ID" value="KAI6654863.1"/>
    <property type="molecule type" value="Genomic_DNA"/>
</dbReference>
<comment type="similarity">
    <text evidence="2">Belongs to the prokaryotic/mitochondrial release factor family. Mitochondrion-specific ribosomal protein mL62 subfamily.</text>
</comment>
<evidence type="ECO:0000256" key="4">
    <source>
        <dbReference type="ARBA" id="ARBA00041531"/>
    </source>
</evidence>
<accession>A0AAV7K1N9</accession>
<keyword evidence="7" id="KW-0378">Hydrolase</keyword>
<feature type="compositionally biased region" description="Basic residues" evidence="5">
    <location>
        <begin position="120"/>
        <end position="131"/>
    </location>
</feature>
<dbReference type="SUPFAM" id="SSF110916">
    <property type="entry name" value="Peptidyl-tRNA hydrolase domain-like"/>
    <property type="match status" value="1"/>
</dbReference>
<dbReference type="GO" id="GO:0016150">
    <property type="term" value="F:translation release factor activity, codon nonspecific"/>
    <property type="evidence" value="ECO:0007669"/>
    <property type="project" value="TreeGrafter"/>
</dbReference>
<dbReference type="AlphaFoldDB" id="A0AAV7K1N9"/>
<protein>
    <recommendedName>
        <fullName evidence="3">Large ribosomal subunit protein mL62</fullName>
        <ecNumber evidence="1">3.1.1.29</ecNumber>
    </recommendedName>
    <alternativeName>
        <fullName evidence="4">Peptidyl-tRNA hydrolase ICT1, mitochondrial</fullName>
    </alternativeName>
</protein>
<keyword evidence="8" id="KW-1185">Reference proteome</keyword>
<organism evidence="7 8">
    <name type="scientific">Oopsacas minuta</name>
    <dbReference type="NCBI Taxonomy" id="111878"/>
    <lineage>
        <taxon>Eukaryota</taxon>
        <taxon>Metazoa</taxon>
        <taxon>Porifera</taxon>
        <taxon>Hexactinellida</taxon>
        <taxon>Hexasterophora</taxon>
        <taxon>Lyssacinosida</taxon>
        <taxon>Leucopsacidae</taxon>
        <taxon>Oopsacas</taxon>
    </lineage>
</organism>
<dbReference type="InterPro" id="IPR052104">
    <property type="entry name" value="Mito_Release_Factor_mL62"/>
</dbReference>
<dbReference type="Pfam" id="PF00472">
    <property type="entry name" value="RF-1"/>
    <property type="match status" value="1"/>
</dbReference>
<proteinExistence type="inferred from homology"/>
<gene>
    <name evidence="7" type="ORF">LOD99_2742</name>
</gene>
<dbReference type="PANTHER" id="PTHR11075">
    <property type="entry name" value="PEPTIDE CHAIN RELEASE FACTOR"/>
    <property type="match status" value="1"/>
</dbReference>
<name>A0AAV7K1N9_9METZ</name>
<comment type="caution">
    <text evidence="7">The sequence shown here is derived from an EMBL/GenBank/DDBJ whole genome shotgun (WGS) entry which is preliminary data.</text>
</comment>
<evidence type="ECO:0000256" key="3">
    <source>
        <dbReference type="ARBA" id="ARBA00039441"/>
    </source>
</evidence>